<comment type="caution">
    <text evidence="12">The sequence shown here is derived from an EMBL/GenBank/DDBJ whole genome shotgun (WGS) entry which is preliminary data.</text>
</comment>
<feature type="compositionally biased region" description="Basic residues" evidence="8">
    <location>
        <begin position="528"/>
        <end position="541"/>
    </location>
</feature>
<dbReference type="Pfam" id="PF00271">
    <property type="entry name" value="Helicase_C"/>
    <property type="match status" value="1"/>
</dbReference>
<feature type="compositionally biased region" description="Gly residues" evidence="8">
    <location>
        <begin position="542"/>
        <end position="558"/>
    </location>
</feature>
<feature type="domain" description="Helicase ATP-binding" evidence="9">
    <location>
        <begin position="179"/>
        <end position="354"/>
    </location>
</feature>
<feature type="compositionally biased region" description="Low complexity" evidence="8">
    <location>
        <begin position="571"/>
        <end position="582"/>
    </location>
</feature>
<keyword evidence="13" id="KW-1185">Reference proteome</keyword>
<dbReference type="PROSITE" id="PS51194">
    <property type="entry name" value="HELICASE_CTER"/>
    <property type="match status" value="1"/>
</dbReference>
<keyword evidence="2 7" id="KW-0547">Nucleotide-binding</keyword>
<feature type="compositionally biased region" description="Basic and acidic residues" evidence="8">
    <location>
        <begin position="8"/>
        <end position="17"/>
    </location>
</feature>
<dbReference type="GO" id="GO:0004386">
    <property type="term" value="F:helicase activity"/>
    <property type="evidence" value="ECO:0007669"/>
    <property type="project" value="UniProtKB-KW"/>
</dbReference>
<dbReference type="SMART" id="SM00487">
    <property type="entry name" value="DEXDc"/>
    <property type="match status" value="1"/>
</dbReference>
<keyword evidence="4 7" id="KW-0347">Helicase</keyword>
<feature type="compositionally biased region" description="Low complexity" evidence="8">
    <location>
        <begin position="602"/>
        <end position="611"/>
    </location>
</feature>
<dbReference type="PANTHER" id="PTHR47958">
    <property type="entry name" value="ATP-DEPENDENT RNA HELICASE DBP3"/>
    <property type="match status" value="1"/>
</dbReference>
<evidence type="ECO:0000256" key="6">
    <source>
        <dbReference type="PROSITE-ProRule" id="PRU00552"/>
    </source>
</evidence>
<dbReference type="InterPro" id="IPR011545">
    <property type="entry name" value="DEAD/DEAH_box_helicase_dom"/>
</dbReference>
<dbReference type="EC" id="3.6.4.13" evidence="1"/>
<feature type="domain" description="DEAD-box RNA helicase Q" evidence="11">
    <location>
        <begin position="148"/>
        <end position="176"/>
    </location>
</feature>
<dbReference type="SUPFAM" id="SSF52540">
    <property type="entry name" value="P-loop containing nucleoside triphosphate hydrolases"/>
    <property type="match status" value="1"/>
</dbReference>
<dbReference type="Pfam" id="PF00270">
    <property type="entry name" value="DEAD"/>
    <property type="match status" value="1"/>
</dbReference>
<feature type="region of interest" description="Disordered" evidence="8">
    <location>
        <begin position="528"/>
        <end position="649"/>
    </location>
</feature>
<dbReference type="InterPro" id="IPR000629">
    <property type="entry name" value="RNA-helicase_DEAD-box_CS"/>
</dbReference>
<evidence type="ECO:0000256" key="8">
    <source>
        <dbReference type="SAM" id="MobiDB-lite"/>
    </source>
</evidence>
<feature type="compositionally biased region" description="Gly residues" evidence="8">
    <location>
        <begin position="32"/>
        <end position="51"/>
    </location>
</feature>
<reference evidence="12" key="1">
    <citation type="submission" date="2022-08" db="EMBL/GenBank/DDBJ databases">
        <title>Novel sulfate-reducing endosymbionts in the free-living metamonad Anaeramoeba.</title>
        <authorList>
            <person name="Jerlstrom-Hultqvist J."/>
            <person name="Cepicka I."/>
            <person name="Gallot-Lavallee L."/>
            <person name="Salas-Leiva D."/>
            <person name="Curtis B.A."/>
            <person name="Zahonova K."/>
            <person name="Pipaliya S."/>
            <person name="Dacks J."/>
            <person name="Roger A.J."/>
        </authorList>
    </citation>
    <scope>NUCLEOTIDE SEQUENCE</scope>
    <source>
        <strain evidence="12">Schooner1</strain>
    </source>
</reference>
<feature type="domain" description="Helicase C-terminal" evidence="10">
    <location>
        <begin position="379"/>
        <end position="527"/>
    </location>
</feature>
<keyword evidence="5 7" id="KW-0067">ATP-binding</keyword>
<gene>
    <name evidence="12" type="ORF">M0813_16622</name>
</gene>
<dbReference type="InterPro" id="IPR014014">
    <property type="entry name" value="RNA_helicase_DEAD_Q_motif"/>
</dbReference>
<keyword evidence="3 7" id="KW-0378">Hydrolase</keyword>
<feature type="short sequence motif" description="Q motif" evidence="6">
    <location>
        <begin position="148"/>
        <end position="176"/>
    </location>
</feature>
<evidence type="ECO:0000313" key="13">
    <source>
        <dbReference type="Proteomes" id="UP001150062"/>
    </source>
</evidence>
<name>A0ABQ8YZB0_9EUKA</name>
<accession>A0ABQ8YZB0</accession>
<evidence type="ECO:0000256" key="7">
    <source>
        <dbReference type="RuleBase" id="RU000492"/>
    </source>
</evidence>
<dbReference type="InterPro" id="IPR014001">
    <property type="entry name" value="Helicase_ATP-bd"/>
</dbReference>
<sequence length="649" mass="74600">MSGFQRSKSFDNFRRVSNESSGFSRGTRRFGRGYGGGRGGGGGRRNFGGGYRRNNDRYGGYGNRNGRGYGRGGGRRGGRRTFREGYLPDGRLARVKQAGEEQKEIEFEKNFYKESEEVEDMTKKEAMDIRKEHEIKVLNCETFYKPLTTFKQADFPENILKLIKEKEFEKPSPIQAQTWPMVMSGNDLVGVARTGSGKTLSFLLPAIVHIQAQRKLEKGDGPIAIVLAPTRELAVQISEIAEEFFSRCDLKTACLYGGAARGPQIQLLRRGTHLIVATPGRLIDLIEADETNMNRVTYLVLDEADRMLDMGFEPQIRSIVEKIREDRQTCLWSATWPKEVQKLASELTNNSIRVNVGSMKVSANPNIKQQFIFLRDFDKKEKFVEKLKELNDGKKILVFVQRKVTADEICDCLFDNGIRSESIHGDKTQYMRENTLKRFKSGKITVMVATDVAARGLDIDDISFVVNYDFPEAIEDYIHRIGRTARAGKFGTSISFFTDRSSNMAKKLVKVLKDSKHEIPEELWKHVRKHQSSGRFRRRGRYGGGRRYGNRGYGGGGDRWNNRRNNRGYDNRGYGNRNNNYNSNHSDSETDQFRGQNRFRNRYNNNNNWNDNRNDNYNKERNFDKNNSFKEKESNWKDNKNTTNKKINN</sequence>
<protein>
    <recommendedName>
        <fullName evidence="1">RNA helicase</fullName>
        <ecNumber evidence="1">3.6.4.13</ecNumber>
    </recommendedName>
</protein>
<feature type="compositionally biased region" description="Gly residues" evidence="8">
    <location>
        <begin position="59"/>
        <end position="72"/>
    </location>
</feature>
<dbReference type="Proteomes" id="UP001150062">
    <property type="component" value="Unassembled WGS sequence"/>
</dbReference>
<dbReference type="PROSITE" id="PS00039">
    <property type="entry name" value="DEAD_ATP_HELICASE"/>
    <property type="match status" value="1"/>
</dbReference>
<proteinExistence type="inferred from homology"/>
<dbReference type="PROSITE" id="PS51195">
    <property type="entry name" value="Q_MOTIF"/>
    <property type="match status" value="1"/>
</dbReference>
<evidence type="ECO:0000256" key="3">
    <source>
        <dbReference type="ARBA" id="ARBA00022801"/>
    </source>
</evidence>
<dbReference type="Gene3D" id="3.40.50.300">
    <property type="entry name" value="P-loop containing nucleotide triphosphate hydrolases"/>
    <property type="match status" value="2"/>
</dbReference>
<evidence type="ECO:0000259" key="11">
    <source>
        <dbReference type="PROSITE" id="PS51195"/>
    </source>
</evidence>
<dbReference type="CDD" id="cd18787">
    <property type="entry name" value="SF2_C_DEAD"/>
    <property type="match status" value="1"/>
</dbReference>
<feature type="region of interest" description="Disordered" evidence="8">
    <location>
        <begin position="1"/>
        <end position="84"/>
    </location>
</feature>
<evidence type="ECO:0000313" key="12">
    <source>
        <dbReference type="EMBL" id="KAJ6249937.1"/>
    </source>
</evidence>
<feature type="compositionally biased region" description="Basic and acidic residues" evidence="8">
    <location>
        <begin position="612"/>
        <end position="640"/>
    </location>
</feature>
<dbReference type="SMART" id="SM00490">
    <property type="entry name" value="HELICc"/>
    <property type="match status" value="1"/>
</dbReference>
<evidence type="ECO:0000256" key="1">
    <source>
        <dbReference type="ARBA" id="ARBA00012552"/>
    </source>
</evidence>
<comment type="similarity">
    <text evidence="7">Belongs to the DEAD box helicase family.</text>
</comment>
<evidence type="ECO:0000256" key="2">
    <source>
        <dbReference type="ARBA" id="ARBA00022741"/>
    </source>
</evidence>
<evidence type="ECO:0000259" key="10">
    <source>
        <dbReference type="PROSITE" id="PS51194"/>
    </source>
</evidence>
<evidence type="ECO:0000259" key="9">
    <source>
        <dbReference type="PROSITE" id="PS51192"/>
    </source>
</evidence>
<dbReference type="InterPro" id="IPR027417">
    <property type="entry name" value="P-loop_NTPase"/>
</dbReference>
<dbReference type="InterPro" id="IPR001650">
    <property type="entry name" value="Helicase_C-like"/>
</dbReference>
<evidence type="ECO:0000256" key="4">
    <source>
        <dbReference type="ARBA" id="ARBA00022806"/>
    </source>
</evidence>
<evidence type="ECO:0000256" key="5">
    <source>
        <dbReference type="ARBA" id="ARBA00022840"/>
    </source>
</evidence>
<dbReference type="PROSITE" id="PS51192">
    <property type="entry name" value="HELICASE_ATP_BIND_1"/>
    <property type="match status" value="1"/>
</dbReference>
<dbReference type="EMBL" id="JAOAOG010000090">
    <property type="protein sequence ID" value="KAJ6249937.1"/>
    <property type="molecule type" value="Genomic_DNA"/>
</dbReference>
<organism evidence="12 13">
    <name type="scientific">Anaeramoeba flamelloides</name>
    <dbReference type="NCBI Taxonomy" id="1746091"/>
    <lineage>
        <taxon>Eukaryota</taxon>
        <taxon>Metamonada</taxon>
        <taxon>Anaeramoebidae</taxon>
        <taxon>Anaeramoeba</taxon>
    </lineage>
</organism>